<dbReference type="CDD" id="cd00077">
    <property type="entry name" value="HDc"/>
    <property type="match status" value="1"/>
</dbReference>
<evidence type="ECO:0000256" key="3">
    <source>
        <dbReference type="RuleBase" id="RU363067"/>
    </source>
</evidence>
<organism evidence="6 7">
    <name type="scientific">Dunaliella salina</name>
    <name type="common">Green alga</name>
    <name type="synonym">Protococcus salinus</name>
    <dbReference type="NCBI Taxonomy" id="3046"/>
    <lineage>
        <taxon>Eukaryota</taxon>
        <taxon>Viridiplantae</taxon>
        <taxon>Chlorophyta</taxon>
        <taxon>core chlorophytes</taxon>
        <taxon>Chlorophyceae</taxon>
        <taxon>CS clade</taxon>
        <taxon>Chlamydomonadales</taxon>
        <taxon>Dunaliellaceae</taxon>
        <taxon>Dunaliella</taxon>
    </lineage>
</organism>
<comment type="cofactor">
    <cofactor evidence="3">
        <name>a divalent metal cation</name>
        <dbReference type="ChEBI" id="CHEBI:60240"/>
    </cofactor>
    <text evidence="3">Binds 2 divalent metal cations per subunit. Site 1 may preferentially bind zinc ions, while site 2 has a preference for magnesium and/or manganese ions.</text>
</comment>
<accession>A0ABQ7GX27</accession>
<gene>
    <name evidence="6" type="ORF">DUNSADRAFT_1468</name>
</gene>
<feature type="region of interest" description="Disordered" evidence="4">
    <location>
        <begin position="600"/>
        <end position="619"/>
    </location>
</feature>
<name>A0ABQ7GX27_DUNSA</name>
<feature type="compositionally biased region" description="Polar residues" evidence="4">
    <location>
        <begin position="668"/>
        <end position="683"/>
    </location>
</feature>
<keyword evidence="1 3" id="KW-0479">Metal-binding</keyword>
<comment type="caution">
    <text evidence="6">The sequence shown here is derived from an EMBL/GenBank/DDBJ whole genome shotgun (WGS) entry which is preliminary data.</text>
</comment>
<feature type="compositionally biased region" description="Polar residues" evidence="4">
    <location>
        <begin position="36"/>
        <end position="56"/>
    </location>
</feature>
<dbReference type="InterPro" id="IPR002073">
    <property type="entry name" value="PDEase_catalytic_dom"/>
</dbReference>
<feature type="compositionally biased region" description="Polar residues" evidence="4">
    <location>
        <begin position="793"/>
        <end position="810"/>
    </location>
</feature>
<dbReference type="Pfam" id="PF00233">
    <property type="entry name" value="PDEase_I"/>
    <property type="match status" value="2"/>
</dbReference>
<feature type="compositionally biased region" description="Low complexity" evidence="4">
    <location>
        <begin position="25"/>
        <end position="35"/>
    </location>
</feature>
<feature type="region of interest" description="Disordered" evidence="4">
    <location>
        <begin position="182"/>
        <end position="217"/>
    </location>
</feature>
<dbReference type="InterPro" id="IPR036971">
    <property type="entry name" value="PDEase_catalytic_dom_sf"/>
</dbReference>
<dbReference type="EC" id="3.1.4.-" evidence="3"/>
<dbReference type="Gene3D" id="1.10.1300.10">
    <property type="entry name" value="3'5'-cyclic nucleotide phosphodiesterase, catalytic domain"/>
    <property type="match status" value="2"/>
</dbReference>
<dbReference type="InterPro" id="IPR023174">
    <property type="entry name" value="PDEase_CS"/>
</dbReference>
<dbReference type="PRINTS" id="PR00387">
    <property type="entry name" value="PDIESTERASE1"/>
</dbReference>
<protein>
    <recommendedName>
        <fullName evidence="3">Phosphodiesterase</fullName>
        <ecNumber evidence="3">3.1.4.-</ecNumber>
    </recommendedName>
</protein>
<feature type="domain" description="PDEase" evidence="5">
    <location>
        <begin position="378"/>
        <end position="948"/>
    </location>
</feature>
<dbReference type="PROSITE" id="PS51845">
    <property type="entry name" value="PDEASE_I_2"/>
    <property type="match status" value="1"/>
</dbReference>
<feature type="region of interest" description="Disordered" evidence="4">
    <location>
        <begin position="664"/>
        <end position="683"/>
    </location>
</feature>
<dbReference type="InterPro" id="IPR023088">
    <property type="entry name" value="PDEase"/>
</dbReference>
<feature type="region of interest" description="Disordered" evidence="4">
    <location>
        <begin position="788"/>
        <end position="836"/>
    </location>
</feature>
<reference evidence="6" key="1">
    <citation type="submission" date="2017-08" db="EMBL/GenBank/DDBJ databases">
        <authorList>
            <person name="Polle J.E."/>
            <person name="Barry K."/>
            <person name="Cushman J."/>
            <person name="Schmutz J."/>
            <person name="Tran D."/>
            <person name="Hathwaick L.T."/>
            <person name="Yim W.C."/>
            <person name="Jenkins J."/>
            <person name="Mckie-Krisberg Z.M."/>
            <person name="Prochnik S."/>
            <person name="Lindquist E."/>
            <person name="Dockter R.B."/>
            <person name="Adam C."/>
            <person name="Molina H."/>
            <person name="Bunkerborg J."/>
            <person name="Jin E."/>
            <person name="Buchheim M."/>
            <person name="Magnuson J."/>
        </authorList>
    </citation>
    <scope>NUCLEOTIDE SEQUENCE</scope>
    <source>
        <strain evidence="6">CCAP 19/18</strain>
    </source>
</reference>
<dbReference type="Proteomes" id="UP000815325">
    <property type="component" value="Unassembled WGS sequence"/>
</dbReference>
<feature type="compositionally biased region" description="Polar residues" evidence="4">
    <location>
        <begin position="602"/>
        <end position="612"/>
    </location>
</feature>
<evidence type="ECO:0000256" key="1">
    <source>
        <dbReference type="ARBA" id="ARBA00022723"/>
    </source>
</evidence>
<dbReference type="EMBL" id="MU069553">
    <property type="protein sequence ID" value="KAF5839155.1"/>
    <property type="molecule type" value="Genomic_DNA"/>
</dbReference>
<feature type="region of interest" description="Disordered" evidence="4">
    <location>
        <begin position="25"/>
        <end position="140"/>
    </location>
</feature>
<dbReference type="InterPro" id="IPR003607">
    <property type="entry name" value="HD/PDEase_dom"/>
</dbReference>
<feature type="compositionally biased region" description="Polar residues" evidence="4">
    <location>
        <begin position="117"/>
        <end position="127"/>
    </location>
</feature>
<keyword evidence="2 3" id="KW-0378">Hydrolase</keyword>
<sequence length="948" mass="99115">MCGFPTHAYMWLPVQVPEGLDATASDRATTTTTSSNSKSQQHPGATGASDTASTEAPSLHNPPFPASIAATAAPNHNLSGPRVVSHGVVAASDSHPSNPLPLSSPTAASHFGADGPQSRSNLANDPTFSPPPNAAVAGTAFPLGTHHSNLEAIEATDGMQREGRAEARSRILCKGGSRGASSDFVIPPSSSMEGHFSQGRSSGRGVASGGAGDAPHSTAIGVEDAERLMQSGDTTEMQSCPQYKACCGVGVVQGRMQRVGVVAEYEAKAPYVQAPAAAAACAAVASLGPGTAGARTCMDTAPSASALYGPTAMQRASRLSPAELADNIDGGTAAPDVEVAAATTKSAGGDVWAVGHNPAAASDTTATPSFDSAARRNPASCPMPRARALLHNSSGGSSNSGSSGLAYDSFSFDAFELAAVTQGHPLSTLAYYLFHKSNLISSFGLHTVKLARFLRSIEAGYCLRNPYHNATHAADVLQTLHVIMHRGAMVPQFADRLSVMAALLAAIMHDVEHMGLTNDFLINSSSALAIRYNDRAPLENHHLASGFTVLNTPDHNFLSSLPIADYGRLRKIVIDLVLATDMKQHFALVGQFKALVRRVTPKSKSATAPSQKSRAHSRILSSSQSVLMDSLSARTPNSTEFTVNLPKRTSVDESLAVMAGAPVADASSPLSQSPQGLDTSRSLSRLIHGPSPLDSPSLHQLRHLRRRMSLPQRVSLDAKPTVAAEQLHAAVCEASQAAGSLPLARISRTSEPNQGVACGTLALKLSMSAHSRGMSSIPAAGGPGSSYNGNNSTAHSPVANSLCSSGNSNKISDHSSEHSRGSAPRAAPGKEGDPASLDDTQKLLLLQIALKCADLGHVCEEHQVHVRWVHPLEEEFYRQGDREKAAGLPVSPLFDRDKPGVTKSQVGFFDVVVFPLFQALATLLPGVQPLLDGAEANKRFWKAEQQQR</sequence>
<evidence type="ECO:0000313" key="6">
    <source>
        <dbReference type="EMBL" id="KAF5839155.1"/>
    </source>
</evidence>
<feature type="compositionally biased region" description="Basic and acidic residues" evidence="4">
    <location>
        <begin position="811"/>
        <end position="820"/>
    </location>
</feature>
<dbReference type="PANTHER" id="PTHR11347">
    <property type="entry name" value="CYCLIC NUCLEOTIDE PHOSPHODIESTERASE"/>
    <property type="match status" value="1"/>
</dbReference>
<evidence type="ECO:0000259" key="5">
    <source>
        <dbReference type="PROSITE" id="PS51845"/>
    </source>
</evidence>
<evidence type="ECO:0000313" key="7">
    <source>
        <dbReference type="Proteomes" id="UP000815325"/>
    </source>
</evidence>
<dbReference type="SUPFAM" id="SSF109604">
    <property type="entry name" value="HD-domain/PDEase-like"/>
    <property type="match status" value="2"/>
</dbReference>
<proteinExistence type="inferred from homology"/>
<evidence type="ECO:0000256" key="2">
    <source>
        <dbReference type="ARBA" id="ARBA00022801"/>
    </source>
</evidence>
<keyword evidence="7" id="KW-1185">Reference proteome</keyword>
<evidence type="ECO:0000256" key="4">
    <source>
        <dbReference type="SAM" id="MobiDB-lite"/>
    </source>
</evidence>
<feature type="compositionally biased region" description="Low complexity" evidence="4">
    <location>
        <begin position="92"/>
        <end position="110"/>
    </location>
</feature>
<feature type="compositionally biased region" description="Basic and acidic residues" evidence="4">
    <location>
        <begin position="159"/>
        <end position="169"/>
    </location>
</feature>
<dbReference type="PROSITE" id="PS00126">
    <property type="entry name" value="PDEASE_I_1"/>
    <property type="match status" value="1"/>
</dbReference>
<comment type="similarity">
    <text evidence="3">Belongs to the cyclic nucleotide phosphodiesterase family.</text>
</comment>
<feature type="region of interest" description="Disordered" evidence="4">
    <location>
        <begin position="154"/>
        <end position="173"/>
    </location>
</feature>